<accession>A0A3S5AQM7</accession>
<organism evidence="2 3">
    <name type="scientific">Protopolystoma xenopodis</name>
    <dbReference type="NCBI Taxonomy" id="117903"/>
    <lineage>
        <taxon>Eukaryota</taxon>
        <taxon>Metazoa</taxon>
        <taxon>Spiralia</taxon>
        <taxon>Lophotrochozoa</taxon>
        <taxon>Platyhelminthes</taxon>
        <taxon>Monogenea</taxon>
        <taxon>Polyopisthocotylea</taxon>
        <taxon>Polystomatidea</taxon>
        <taxon>Polystomatidae</taxon>
        <taxon>Protopolystoma</taxon>
    </lineage>
</organism>
<feature type="region of interest" description="Disordered" evidence="1">
    <location>
        <begin position="17"/>
        <end position="36"/>
    </location>
</feature>
<sequence>MGNWCCRCLSRRRNSSPNWKPGGVNSLSSNHRDGSTQCSASMLQVTYLNDQVPKRHIDSFHDSHSVASRQYLVSDSQANHRNPVSLA</sequence>
<evidence type="ECO:0000313" key="3">
    <source>
        <dbReference type="Proteomes" id="UP000784294"/>
    </source>
</evidence>
<gene>
    <name evidence="2" type="ORF">PXEA_LOCUS36317</name>
</gene>
<evidence type="ECO:0000313" key="2">
    <source>
        <dbReference type="EMBL" id="VEL42877.1"/>
    </source>
</evidence>
<evidence type="ECO:0000256" key="1">
    <source>
        <dbReference type="SAM" id="MobiDB-lite"/>
    </source>
</evidence>
<protein>
    <submittedName>
        <fullName evidence="2">Uncharacterized protein</fullName>
    </submittedName>
</protein>
<feature type="compositionally biased region" description="Polar residues" evidence="1">
    <location>
        <begin position="25"/>
        <end position="36"/>
    </location>
</feature>
<proteinExistence type="predicted"/>
<dbReference type="EMBL" id="CAAALY010277252">
    <property type="protein sequence ID" value="VEL42877.1"/>
    <property type="molecule type" value="Genomic_DNA"/>
</dbReference>
<feature type="non-terminal residue" evidence="2">
    <location>
        <position position="87"/>
    </location>
</feature>
<comment type="caution">
    <text evidence="2">The sequence shown here is derived from an EMBL/GenBank/DDBJ whole genome shotgun (WGS) entry which is preliminary data.</text>
</comment>
<dbReference type="AlphaFoldDB" id="A0A3S5AQM7"/>
<name>A0A3S5AQM7_9PLAT</name>
<keyword evidence="3" id="KW-1185">Reference proteome</keyword>
<dbReference type="Proteomes" id="UP000784294">
    <property type="component" value="Unassembled WGS sequence"/>
</dbReference>
<reference evidence="2" key="1">
    <citation type="submission" date="2018-11" db="EMBL/GenBank/DDBJ databases">
        <authorList>
            <consortium name="Pathogen Informatics"/>
        </authorList>
    </citation>
    <scope>NUCLEOTIDE SEQUENCE</scope>
</reference>